<dbReference type="RefSeq" id="WP_099151238.1">
    <property type="nucleotide sequence ID" value="NZ_PDUD01000022.1"/>
</dbReference>
<evidence type="ECO:0000313" key="3">
    <source>
        <dbReference type="Proteomes" id="UP000223913"/>
    </source>
</evidence>
<dbReference type="Gene3D" id="1.20.1640.10">
    <property type="entry name" value="Multidrug efflux transporter AcrB transmembrane domain"/>
    <property type="match status" value="2"/>
</dbReference>
<feature type="transmembrane region" description="Helical" evidence="1">
    <location>
        <begin position="380"/>
        <end position="400"/>
    </location>
</feature>
<feature type="transmembrane region" description="Helical" evidence="1">
    <location>
        <begin position="451"/>
        <end position="472"/>
    </location>
</feature>
<feature type="transmembrane region" description="Helical" evidence="1">
    <location>
        <begin position="899"/>
        <end position="919"/>
    </location>
</feature>
<feature type="transmembrane region" description="Helical" evidence="1">
    <location>
        <begin position="974"/>
        <end position="992"/>
    </location>
</feature>
<dbReference type="GO" id="GO:0042910">
    <property type="term" value="F:xenobiotic transmembrane transporter activity"/>
    <property type="evidence" value="ECO:0007669"/>
    <property type="project" value="TreeGrafter"/>
</dbReference>
<feature type="transmembrane region" description="Helical" evidence="1">
    <location>
        <begin position="1004"/>
        <end position="1028"/>
    </location>
</feature>
<feature type="transmembrane region" description="Helical" evidence="1">
    <location>
        <begin position="406"/>
        <end position="431"/>
    </location>
</feature>
<reference evidence="2 3" key="1">
    <citation type="submission" date="2017-10" db="EMBL/GenBank/DDBJ databases">
        <title>The draft genome sequence of Lewinella nigricans NBRC 102662.</title>
        <authorList>
            <person name="Wang K."/>
        </authorList>
    </citation>
    <scope>NUCLEOTIDE SEQUENCE [LARGE SCALE GENOMIC DNA]</scope>
    <source>
        <strain evidence="2 3">NBRC 102662</strain>
    </source>
</reference>
<keyword evidence="1" id="KW-0472">Membrane</keyword>
<dbReference type="Gene3D" id="3.30.70.1430">
    <property type="entry name" value="Multidrug efflux transporter AcrB pore domain"/>
    <property type="match status" value="2"/>
</dbReference>
<name>A0A2D0N9J0_FLAN2</name>
<keyword evidence="1" id="KW-0812">Transmembrane</keyword>
<dbReference type="Gene3D" id="3.30.70.1320">
    <property type="entry name" value="Multidrug efflux transporter AcrB pore domain like"/>
    <property type="match status" value="1"/>
</dbReference>
<dbReference type="Gene3D" id="3.30.70.1440">
    <property type="entry name" value="Multidrug efflux transporter AcrB pore domain"/>
    <property type="match status" value="1"/>
</dbReference>
<dbReference type="PRINTS" id="PR00702">
    <property type="entry name" value="ACRIFLAVINRP"/>
</dbReference>
<evidence type="ECO:0000313" key="2">
    <source>
        <dbReference type="EMBL" id="PHN05184.1"/>
    </source>
</evidence>
<dbReference type="InterPro" id="IPR027463">
    <property type="entry name" value="AcrB_DN_DC_subdom"/>
</dbReference>
<gene>
    <name evidence="2" type="ORF">CRP01_16830</name>
</gene>
<comment type="caution">
    <text evidence="2">The sequence shown here is derived from an EMBL/GenBank/DDBJ whole genome shotgun (WGS) entry which is preliminary data.</text>
</comment>
<protein>
    <submittedName>
        <fullName evidence="2">Acriflavine resistance protein B</fullName>
    </submittedName>
</protein>
<proteinExistence type="predicted"/>
<dbReference type="Pfam" id="PF00873">
    <property type="entry name" value="ACR_tran"/>
    <property type="match status" value="1"/>
</dbReference>
<dbReference type="EMBL" id="PDUD01000022">
    <property type="protein sequence ID" value="PHN05184.1"/>
    <property type="molecule type" value="Genomic_DNA"/>
</dbReference>
<dbReference type="OrthoDB" id="9798415at2"/>
<organism evidence="2 3">
    <name type="scientific">Flavilitoribacter nigricans (strain ATCC 23147 / DSM 23189 / NBRC 102662 / NCIMB 1420 / SS-2)</name>
    <name type="common">Lewinella nigricans</name>
    <dbReference type="NCBI Taxonomy" id="1122177"/>
    <lineage>
        <taxon>Bacteria</taxon>
        <taxon>Pseudomonadati</taxon>
        <taxon>Bacteroidota</taxon>
        <taxon>Saprospiria</taxon>
        <taxon>Saprospirales</taxon>
        <taxon>Lewinellaceae</taxon>
        <taxon>Flavilitoribacter</taxon>
    </lineage>
</organism>
<feature type="transmembrane region" description="Helical" evidence="1">
    <location>
        <begin position="7"/>
        <end position="30"/>
    </location>
</feature>
<keyword evidence="3" id="KW-1185">Reference proteome</keyword>
<dbReference type="SUPFAM" id="SSF82866">
    <property type="entry name" value="Multidrug efflux transporter AcrB transmembrane domain"/>
    <property type="match status" value="2"/>
</dbReference>
<dbReference type="SUPFAM" id="SSF82714">
    <property type="entry name" value="Multidrug efflux transporter AcrB TolC docking domain, DN and DC subdomains"/>
    <property type="match status" value="2"/>
</dbReference>
<dbReference type="AlphaFoldDB" id="A0A2D0N9J0"/>
<keyword evidence="1" id="KW-1133">Transmembrane helix</keyword>
<dbReference type="Gene3D" id="3.30.2090.10">
    <property type="entry name" value="Multidrug efflux transporter AcrB TolC docking domain, DN and DC subdomains"/>
    <property type="match status" value="2"/>
</dbReference>
<feature type="transmembrane region" description="Helical" evidence="1">
    <location>
        <begin position="357"/>
        <end position="373"/>
    </location>
</feature>
<sequence>MKKLIQFAVDYPVTILMTILGICILGYISYSRLGVDLFPDLNSPRLFVEIQAGEKAPEEIEQQFVEQVEALSMRQQGVTQVASITRIGSAQITVEYSWEKDMDEAFLDLQKALNDYSQQVDIESISVSQYDPNSAPIMLIGVSHERITDLNELRKIGENYISNELVRLEGVAQVTLSGQMEQEIVIQPIPQKMESYDLTMDDITQRIQSYNQNISGGTVEELGLQYTVKGVGILETEADFNNLIIGYKEGQAQTEAAQSEMAQSRAAAGDQRAPVYLQDIAITSFAQKPPNNIVRIDGRRCIGLSIYIENQFNTVKAVEEITEALEVIENALPGYQFEVISNQGTFIKNAVDEVEETALIGILLAVVILFLFLQRFGTTLIISIAIPISIVATFTLMYFNGLTINIMTLGGLALGAGMLVDNAIVVLENIFRNHESGADVRSAVITGTSEVGGAITASTLTTIIVFLPVIYLQDAAGELFKDQAWTVAFSLISSLFVAIFVIPMLYHRFYRRRPAPAKSRSLQLNAYGRFLKRLLPLRGFVILLAVLLVAGAAYMYPSIGTEFMPAATTKKFRMDIQLPEGTVLDRTASTVGNIEELVQDALPNDLKFVYSHIGPKTELENDQSAVFQGEHTAQVDVALIDSTRLGTQKVIAALDEITTGIPGVKIAYTPEASSLNSILRTEEAPLVVEIKGDDLETLESLTEAVRQQMEQLPDLLNLQTSIEQGVPEVEILFDRFKLGLYNLDMNSVVTQIQDQLQGKEAGRLERSGEMIDIRLIMPRQGLNDFENITIKGGEKVYHLHEIATLNTSTAPREIHRRNQNRIGKVYAQTDDDVPLEFIANQIREQVSSIELPPNYSISVVGDEARRAQSLQSLSFSLILSIILVYMVMASQFESLVHPFTILLTIPLAVVGTIATFYWLGTPLNIMAIIGIIMLVGIAVNDAIILVDRINQLKRGGMPRDEAIAEAGQQRIRPILMTSLTTVLALLPLTFGFGESASLRAPMAWAVIGGLVTSTLLTLVVIPCVYAVFDWRGNRNDNFNSNSNFNDDRELEL</sequence>
<accession>A0A2D0N9J0</accession>
<dbReference type="SUPFAM" id="SSF82693">
    <property type="entry name" value="Multidrug efflux transporter AcrB pore domain, PN1, PN2, PC1 and PC2 subdomains"/>
    <property type="match status" value="2"/>
</dbReference>
<feature type="transmembrane region" description="Helical" evidence="1">
    <location>
        <begin position="925"/>
        <end position="946"/>
    </location>
</feature>
<dbReference type="Proteomes" id="UP000223913">
    <property type="component" value="Unassembled WGS sequence"/>
</dbReference>
<feature type="transmembrane region" description="Helical" evidence="1">
    <location>
        <begin position="870"/>
        <end position="887"/>
    </location>
</feature>
<dbReference type="GO" id="GO:0005886">
    <property type="term" value="C:plasma membrane"/>
    <property type="evidence" value="ECO:0007669"/>
    <property type="project" value="TreeGrafter"/>
</dbReference>
<evidence type="ECO:0000256" key="1">
    <source>
        <dbReference type="SAM" id="Phobius"/>
    </source>
</evidence>
<dbReference type="InterPro" id="IPR001036">
    <property type="entry name" value="Acrflvin-R"/>
</dbReference>
<feature type="transmembrane region" description="Helical" evidence="1">
    <location>
        <begin position="537"/>
        <end position="556"/>
    </location>
</feature>
<feature type="transmembrane region" description="Helical" evidence="1">
    <location>
        <begin position="484"/>
        <end position="506"/>
    </location>
</feature>
<dbReference type="PANTHER" id="PTHR32063:SF0">
    <property type="entry name" value="SWARMING MOTILITY PROTEIN SWRC"/>
    <property type="match status" value="1"/>
</dbReference>
<dbReference type="PANTHER" id="PTHR32063">
    <property type="match status" value="1"/>
</dbReference>